<evidence type="ECO:0000256" key="2">
    <source>
        <dbReference type="ARBA" id="ARBA00022695"/>
    </source>
</evidence>
<dbReference type="Pfam" id="PF01467">
    <property type="entry name" value="CTP_transf_like"/>
    <property type="match status" value="1"/>
</dbReference>
<reference evidence="5" key="1">
    <citation type="journal article" date="2015" name="Nature">
        <title>Complex archaea that bridge the gap between prokaryotes and eukaryotes.</title>
        <authorList>
            <person name="Spang A."/>
            <person name="Saw J.H."/>
            <person name="Jorgensen S.L."/>
            <person name="Zaremba-Niedzwiedzka K."/>
            <person name="Martijn J."/>
            <person name="Lind A.E."/>
            <person name="van Eijk R."/>
            <person name="Schleper C."/>
            <person name="Guy L."/>
            <person name="Ettema T.J."/>
        </authorList>
    </citation>
    <scope>NUCLEOTIDE SEQUENCE</scope>
</reference>
<evidence type="ECO:0000259" key="4">
    <source>
        <dbReference type="Pfam" id="PF01467"/>
    </source>
</evidence>
<gene>
    <name evidence="5" type="ORF">LCGC14_1323170</name>
</gene>
<keyword evidence="2" id="KW-0548">Nucleotidyltransferase</keyword>
<protein>
    <recommendedName>
        <fullName evidence="4">Cytidyltransferase-like domain-containing protein</fullName>
    </recommendedName>
</protein>
<dbReference type="Gene3D" id="3.40.50.620">
    <property type="entry name" value="HUPs"/>
    <property type="match status" value="1"/>
</dbReference>
<dbReference type="PANTHER" id="PTHR43793">
    <property type="entry name" value="FAD SYNTHASE"/>
    <property type="match status" value="1"/>
</dbReference>
<keyword evidence="1" id="KW-0808">Transferase</keyword>
<name>A0A0F9NL84_9ZZZZ</name>
<dbReference type="EMBL" id="LAZR01007919">
    <property type="protein sequence ID" value="KKM82077.1"/>
    <property type="molecule type" value="Genomic_DNA"/>
</dbReference>
<accession>A0A0F9NL84</accession>
<dbReference type="InterPro" id="IPR014729">
    <property type="entry name" value="Rossmann-like_a/b/a_fold"/>
</dbReference>
<dbReference type="GO" id="GO:0016779">
    <property type="term" value="F:nucleotidyltransferase activity"/>
    <property type="evidence" value="ECO:0007669"/>
    <property type="project" value="UniProtKB-KW"/>
</dbReference>
<comment type="caution">
    <text evidence="5">The sequence shown here is derived from an EMBL/GenBank/DDBJ whole genome shotgun (WGS) entry which is preliminary data.</text>
</comment>
<dbReference type="SUPFAM" id="SSF52374">
    <property type="entry name" value="Nucleotidylyl transferase"/>
    <property type="match status" value="1"/>
</dbReference>
<organism evidence="5">
    <name type="scientific">marine sediment metagenome</name>
    <dbReference type="NCBI Taxonomy" id="412755"/>
    <lineage>
        <taxon>unclassified sequences</taxon>
        <taxon>metagenomes</taxon>
        <taxon>ecological metagenomes</taxon>
    </lineage>
</organism>
<dbReference type="NCBIfam" id="TIGR00125">
    <property type="entry name" value="cyt_tran_rel"/>
    <property type="match status" value="1"/>
</dbReference>
<dbReference type="InterPro" id="IPR050385">
    <property type="entry name" value="Archaeal_FAD_synthase"/>
</dbReference>
<feature type="region of interest" description="Disordered" evidence="3">
    <location>
        <begin position="126"/>
        <end position="146"/>
    </location>
</feature>
<feature type="domain" description="Cytidyltransferase-like" evidence="4">
    <location>
        <begin position="6"/>
        <end position="102"/>
    </location>
</feature>
<sequence>MKIIIVSGYWNPIHIGHIAYLREAKKLGDYLIVIVNNDNQVKLKGSVPFMNEKERVEIVKAIRYVDEVILSDDIDKTVCYTIGIIKYCYFDDEVFFVKGGDRDINNIPEKDTCNRLNIKMIFGVGGGKTQSSSTLIKNSRRKRENN</sequence>
<dbReference type="InterPro" id="IPR004821">
    <property type="entry name" value="Cyt_trans-like"/>
</dbReference>
<dbReference type="PANTHER" id="PTHR43793:SF1">
    <property type="entry name" value="FAD SYNTHASE"/>
    <property type="match status" value="1"/>
</dbReference>
<dbReference type="AlphaFoldDB" id="A0A0F9NL84"/>
<evidence type="ECO:0000256" key="1">
    <source>
        <dbReference type="ARBA" id="ARBA00022679"/>
    </source>
</evidence>
<evidence type="ECO:0000313" key="5">
    <source>
        <dbReference type="EMBL" id="KKM82077.1"/>
    </source>
</evidence>
<evidence type="ECO:0000256" key="3">
    <source>
        <dbReference type="SAM" id="MobiDB-lite"/>
    </source>
</evidence>
<proteinExistence type="predicted"/>